<comment type="caution">
    <text evidence="2">The sequence shown here is derived from an EMBL/GenBank/DDBJ whole genome shotgun (WGS) entry which is preliminary data.</text>
</comment>
<keyword evidence="1" id="KW-1133">Transmembrane helix</keyword>
<name>A0ABT4VL31_9HYPH</name>
<sequence length="137" mass="15071">MKRFIKRNALWGAYIVFLVLAATFGAREGALDFSGPGATGKAAIWAVFIAFLIYSIQAHRKEVFLRSVAKVNQLWWGLQIGLDLYISVFLSLALIYLVEGSLAVMLLWALPVLVFANLAILPYLILNFGAVFSAFAG</sequence>
<evidence type="ECO:0000313" key="2">
    <source>
        <dbReference type="EMBL" id="MDA4845413.1"/>
    </source>
</evidence>
<organism evidence="2 3">
    <name type="scientific">Hoeflea poritis</name>
    <dbReference type="NCBI Taxonomy" id="2993659"/>
    <lineage>
        <taxon>Bacteria</taxon>
        <taxon>Pseudomonadati</taxon>
        <taxon>Pseudomonadota</taxon>
        <taxon>Alphaproteobacteria</taxon>
        <taxon>Hyphomicrobiales</taxon>
        <taxon>Rhizobiaceae</taxon>
        <taxon>Hoeflea</taxon>
    </lineage>
</organism>
<feature type="transmembrane region" description="Helical" evidence="1">
    <location>
        <begin position="104"/>
        <end position="126"/>
    </location>
</feature>
<proteinExistence type="predicted"/>
<evidence type="ECO:0000256" key="1">
    <source>
        <dbReference type="SAM" id="Phobius"/>
    </source>
</evidence>
<dbReference type="Proteomes" id="UP001148313">
    <property type="component" value="Unassembled WGS sequence"/>
</dbReference>
<accession>A0ABT4VL31</accession>
<keyword evidence="1" id="KW-0812">Transmembrane</keyword>
<feature type="transmembrane region" description="Helical" evidence="1">
    <location>
        <begin position="74"/>
        <end position="98"/>
    </location>
</feature>
<reference evidence="2" key="1">
    <citation type="submission" date="2022-11" db="EMBL/GenBank/DDBJ databases">
        <title>Hoeflea poritis sp. nov., isolated from scleractinian coral Porites lutea.</title>
        <authorList>
            <person name="Zhang G."/>
            <person name="Wei Q."/>
            <person name="Cai L."/>
        </authorList>
    </citation>
    <scope>NUCLEOTIDE SEQUENCE</scope>
    <source>
        <strain evidence="2">E7-10</strain>
    </source>
</reference>
<dbReference type="RefSeq" id="WP_271089036.1">
    <property type="nucleotide sequence ID" value="NZ_JAPJZH010000004.1"/>
</dbReference>
<gene>
    <name evidence="2" type="ORF">OOZ53_08640</name>
</gene>
<protein>
    <submittedName>
        <fullName evidence="2">Uncharacterized protein</fullName>
    </submittedName>
</protein>
<dbReference type="EMBL" id="JAPJZH010000004">
    <property type="protein sequence ID" value="MDA4845413.1"/>
    <property type="molecule type" value="Genomic_DNA"/>
</dbReference>
<evidence type="ECO:0000313" key="3">
    <source>
        <dbReference type="Proteomes" id="UP001148313"/>
    </source>
</evidence>
<feature type="transmembrane region" description="Helical" evidence="1">
    <location>
        <begin position="35"/>
        <end position="54"/>
    </location>
</feature>
<keyword evidence="3" id="KW-1185">Reference proteome</keyword>
<keyword evidence="1" id="KW-0472">Membrane</keyword>